<dbReference type="GO" id="GO:0005634">
    <property type="term" value="C:nucleus"/>
    <property type="evidence" value="ECO:0007669"/>
    <property type="project" value="TreeGrafter"/>
</dbReference>
<proteinExistence type="predicted"/>
<dbReference type="InterPro" id="IPR039353">
    <property type="entry name" value="TF_Adf1"/>
</dbReference>
<dbReference type="VEuPathDB" id="VectorBase:CSON006132"/>
<dbReference type="GO" id="GO:0006357">
    <property type="term" value="P:regulation of transcription by RNA polymerase II"/>
    <property type="evidence" value="ECO:0007669"/>
    <property type="project" value="TreeGrafter"/>
</dbReference>
<dbReference type="OMA" id="THINYRK"/>
<reference evidence="3" key="1">
    <citation type="submission" date="2018-07" db="EMBL/GenBank/DDBJ databases">
        <authorList>
            <person name="Quirk P.G."/>
            <person name="Krulwich T.A."/>
        </authorList>
    </citation>
    <scope>NUCLEOTIDE SEQUENCE</scope>
</reference>
<dbReference type="SMART" id="SM00595">
    <property type="entry name" value="MADF"/>
    <property type="match status" value="1"/>
</dbReference>
<dbReference type="EMBL" id="UFQT01000232">
    <property type="protein sequence ID" value="SSX22119.1"/>
    <property type="molecule type" value="Genomic_DNA"/>
</dbReference>
<organism evidence="3">
    <name type="scientific">Culicoides sonorensis</name>
    <name type="common">Biting midge</name>
    <dbReference type="NCBI Taxonomy" id="179676"/>
    <lineage>
        <taxon>Eukaryota</taxon>
        <taxon>Metazoa</taxon>
        <taxon>Ecdysozoa</taxon>
        <taxon>Arthropoda</taxon>
        <taxon>Hexapoda</taxon>
        <taxon>Insecta</taxon>
        <taxon>Pterygota</taxon>
        <taxon>Neoptera</taxon>
        <taxon>Endopterygota</taxon>
        <taxon>Diptera</taxon>
        <taxon>Nematocera</taxon>
        <taxon>Chironomoidea</taxon>
        <taxon>Ceratopogonidae</taxon>
        <taxon>Ceratopogoninae</taxon>
        <taxon>Culicoides</taxon>
        <taxon>Monoculicoides</taxon>
    </lineage>
</organism>
<accession>A0A336LZF3</accession>
<feature type="compositionally biased region" description="Low complexity" evidence="1">
    <location>
        <begin position="151"/>
        <end position="162"/>
    </location>
</feature>
<gene>
    <name evidence="3" type="primary">CSON006132</name>
</gene>
<dbReference type="GO" id="GO:0005667">
    <property type="term" value="C:transcription regulator complex"/>
    <property type="evidence" value="ECO:0007669"/>
    <property type="project" value="TreeGrafter"/>
</dbReference>
<evidence type="ECO:0000256" key="1">
    <source>
        <dbReference type="SAM" id="MobiDB-lite"/>
    </source>
</evidence>
<feature type="compositionally biased region" description="Polar residues" evidence="1">
    <location>
        <begin position="137"/>
        <end position="150"/>
    </location>
</feature>
<dbReference type="InterPro" id="IPR006578">
    <property type="entry name" value="MADF-dom"/>
</dbReference>
<name>A0A336LZF3_CULSO</name>
<dbReference type="PROSITE" id="PS51029">
    <property type="entry name" value="MADF"/>
    <property type="match status" value="1"/>
</dbReference>
<dbReference type="PANTHER" id="PTHR12243">
    <property type="entry name" value="MADF DOMAIN TRANSCRIPTION FACTOR"/>
    <property type="match status" value="1"/>
</dbReference>
<evidence type="ECO:0000259" key="2">
    <source>
        <dbReference type="PROSITE" id="PS51029"/>
    </source>
</evidence>
<dbReference type="AlphaFoldDB" id="A0A336LZF3"/>
<dbReference type="Pfam" id="PF10545">
    <property type="entry name" value="MADF_DNA_bdg"/>
    <property type="match status" value="1"/>
</dbReference>
<evidence type="ECO:0000313" key="3">
    <source>
        <dbReference type="EMBL" id="SSX22119.1"/>
    </source>
</evidence>
<sequence length="248" mass="28573">MSEIISIEDLIIEYVEKENVLWDPTHINYRKNDIKNQKWNEITEKINIPEITVEIVKAKWKSIVNSYRTSKKKAPSGSAAGRKKRYRRDLSFLDSFMVSENAENRTSSFQGLVGGEVQEGLDINSDSMFEELIESNTESQQESIVENRTISRSATPSTSRSYSRSEEYSDPIDKLVQRVDENWDTLTKFLNNNCTNKSSNDVITDEIYYFCISLTKNLRSLNSINLSLCQAEIHQVIAKYLSQNNDQN</sequence>
<dbReference type="PANTHER" id="PTHR12243:SF67">
    <property type="entry name" value="COREPRESSOR OF PANGOLIN, ISOFORM A-RELATED"/>
    <property type="match status" value="1"/>
</dbReference>
<feature type="region of interest" description="Disordered" evidence="1">
    <location>
        <begin position="137"/>
        <end position="167"/>
    </location>
</feature>
<feature type="domain" description="MADF" evidence="2">
    <location>
        <begin position="10"/>
        <end position="98"/>
    </location>
</feature>
<protein>
    <submittedName>
        <fullName evidence="3">CSON006132 protein</fullName>
    </submittedName>
</protein>